<dbReference type="EMBL" id="CACVBM020000999">
    <property type="protein sequence ID" value="CAA7025324.1"/>
    <property type="molecule type" value="Genomic_DNA"/>
</dbReference>
<organism evidence="2 3">
    <name type="scientific">Microthlaspi erraticum</name>
    <dbReference type="NCBI Taxonomy" id="1685480"/>
    <lineage>
        <taxon>Eukaryota</taxon>
        <taxon>Viridiplantae</taxon>
        <taxon>Streptophyta</taxon>
        <taxon>Embryophyta</taxon>
        <taxon>Tracheophyta</taxon>
        <taxon>Spermatophyta</taxon>
        <taxon>Magnoliopsida</taxon>
        <taxon>eudicotyledons</taxon>
        <taxon>Gunneridae</taxon>
        <taxon>Pentapetalae</taxon>
        <taxon>rosids</taxon>
        <taxon>malvids</taxon>
        <taxon>Brassicales</taxon>
        <taxon>Brassicaceae</taxon>
        <taxon>Coluteocarpeae</taxon>
        <taxon>Microthlaspi</taxon>
    </lineage>
</organism>
<gene>
    <name evidence="2" type="ORF">MERR_LOCUS12559</name>
</gene>
<dbReference type="AlphaFoldDB" id="A0A6D2IAQ8"/>
<reference evidence="2" key="1">
    <citation type="submission" date="2020-01" db="EMBL/GenBank/DDBJ databases">
        <authorList>
            <person name="Mishra B."/>
        </authorList>
    </citation>
    <scope>NUCLEOTIDE SEQUENCE [LARGE SCALE GENOMIC DNA]</scope>
</reference>
<proteinExistence type="predicted"/>
<name>A0A6D2IAQ8_9BRAS</name>
<sequence>MRLFGVTVTTGPEPDPEPAPPSPVPINRNMCVDTIVQENSSTELSTGGLRTPTRRTKRGKIVRENSEFGMVVLQV</sequence>
<accession>A0A6D2IAQ8</accession>
<evidence type="ECO:0000313" key="3">
    <source>
        <dbReference type="Proteomes" id="UP000467841"/>
    </source>
</evidence>
<protein>
    <submittedName>
        <fullName evidence="2">Uncharacterized protein</fullName>
    </submittedName>
</protein>
<evidence type="ECO:0000256" key="1">
    <source>
        <dbReference type="SAM" id="MobiDB-lite"/>
    </source>
</evidence>
<feature type="region of interest" description="Disordered" evidence="1">
    <location>
        <begin position="1"/>
        <end position="26"/>
    </location>
</feature>
<keyword evidence="3" id="KW-1185">Reference proteome</keyword>
<comment type="caution">
    <text evidence="2">The sequence shown here is derived from an EMBL/GenBank/DDBJ whole genome shotgun (WGS) entry which is preliminary data.</text>
</comment>
<dbReference type="Proteomes" id="UP000467841">
    <property type="component" value="Unassembled WGS sequence"/>
</dbReference>
<evidence type="ECO:0000313" key="2">
    <source>
        <dbReference type="EMBL" id="CAA7025324.1"/>
    </source>
</evidence>